<proteinExistence type="inferred from homology"/>
<keyword evidence="8" id="KW-0333">Golgi apparatus</keyword>
<evidence type="ECO:0000256" key="5">
    <source>
        <dbReference type="ARBA" id="ARBA00020673"/>
    </source>
</evidence>
<feature type="transmembrane region" description="Helical" evidence="10">
    <location>
        <begin position="31"/>
        <end position="57"/>
    </location>
</feature>
<evidence type="ECO:0000256" key="6">
    <source>
        <dbReference type="ARBA" id="ARBA00022692"/>
    </source>
</evidence>
<evidence type="ECO:0000256" key="4">
    <source>
        <dbReference type="ARBA" id="ARBA00013533"/>
    </source>
</evidence>
<comment type="similarity">
    <text evidence="3">Belongs to the TVP38/TMEM64 family.</text>
</comment>
<evidence type="ECO:0000256" key="9">
    <source>
        <dbReference type="ARBA" id="ARBA00023136"/>
    </source>
</evidence>
<reference evidence="12" key="1">
    <citation type="submission" date="2020-11" db="EMBL/GenBank/DDBJ databases">
        <authorList>
            <consortium name="DOE Joint Genome Institute"/>
            <person name="Ahrendt S."/>
            <person name="Riley R."/>
            <person name="Andreopoulos W."/>
            <person name="Labutti K."/>
            <person name="Pangilinan J."/>
            <person name="Ruiz-Duenas F.J."/>
            <person name="Barrasa J.M."/>
            <person name="Sanchez-Garcia M."/>
            <person name="Camarero S."/>
            <person name="Miyauchi S."/>
            <person name="Serrano A."/>
            <person name="Linde D."/>
            <person name="Babiker R."/>
            <person name="Drula E."/>
            <person name="Ayuso-Fernandez I."/>
            <person name="Pacheco R."/>
            <person name="Padilla G."/>
            <person name="Ferreira P."/>
            <person name="Barriuso J."/>
            <person name="Kellner H."/>
            <person name="Castanera R."/>
            <person name="Alfaro M."/>
            <person name="Ramirez L."/>
            <person name="Pisabarro A.G."/>
            <person name="Kuo A."/>
            <person name="Tritt A."/>
            <person name="Lipzen A."/>
            <person name="He G."/>
            <person name="Yan M."/>
            <person name="Ng V."/>
            <person name="Cullen D."/>
            <person name="Martin F."/>
            <person name="Rosso M.-N."/>
            <person name="Henrissat B."/>
            <person name="Hibbett D."/>
            <person name="Martinez A.T."/>
            <person name="Grigoriev I.V."/>
        </authorList>
    </citation>
    <scope>NUCLEOTIDE SEQUENCE</scope>
    <source>
        <strain evidence="12">AH 40177</strain>
    </source>
</reference>
<feature type="transmembrane region" description="Helical" evidence="10">
    <location>
        <begin position="117"/>
        <end position="141"/>
    </location>
</feature>
<comment type="subcellular location">
    <subcellularLocation>
        <location evidence="2">Golgi apparatus membrane</location>
        <topology evidence="2">Multi-pass membrane protein</topology>
    </subcellularLocation>
</comment>
<evidence type="ECO:0000256" key="8">
    <source>
        <dbReference type="ARBA" id="ARBA00023034"/>
    </source>
</evidence>
<evidence type="ECO:0000256" key="1">
    <source>
        <dbReference type="ARBA" id="ARBA00002978"/>
    </source>
</evidence>
<evidence type="ECO:0000259" key="11">
    <source>
        <dbReference type="Pfam" id="PF09335"/>
    </source>
</evidence>
<evidence type="ECO:0000313" key="13">
    <source>
        <dbReference type="Proteomes" id="UP000772434"/>
    </source>
</evidence>
<protein>
    <recommendedName>
        <fullName evidence="4">Golgi apparatus membrane protein TVP38</fullName>
    </recommendedName>
    <alternativeName>
        <fullName evidence="5">Golgi apparatus membrane protein tvp38</fullName>
    </alternativeName>
</protein>
<dbReference type="PANTHER" id="PTHR47549:SF2">
    <property type="entry name" value="GOLGI APPARATUS MEMBRANE PROTEIN TVP38"/>
    <property type="match status" value="1"/>
</dbReference>
<dbReference type="OrthoDB" id="166803at2759"/>
<gene>
    <name evidence="12" type="ORF">BDP27DRAFT_1171686</name>
</gene>
<feature type="non-terminal residue" evidence="12">
    <location>
        <position position="1"/>
    </location>
</feature>
<evidence type="ECO:0000256" key="7">
    <source>
        <dbReference type="ARBA" id="ARBA00022989"/>
    </source>
</evidence>
<feature type="non-terminal residue" evidence="12">
    <location>
        <position position="147"/>
    </location>
</feature>
<dbReference type="Proteomes" id="UP000772434">
    <property type="component" value="Unassembled WGS sequence"/>
</dbReference>
<keyword evidence="9 10" id="KW-0472">Membrane</keyword>
<dbReference type="PANTHER" id="PTHR47549">
    <property type="entry name" value="GOLGI APPARATUS MEMBRANE PROTEIN TVP38-RELATED"/>
    <property type="match status" value="1"/>
</dbReference>
<accession>A0A9P5PU76</accession>
<dbReference type="Pfam" id="PF09335">
    <property type="entry name" value="VTT_dom"/>
    <property type="match status" value="1"/>
</dbReference>
<keyword evidence="7 10" id="KW-1133">Transmembrane helix</keyword>
<evidence type="ECO:0000256" key="3">
    <source>
        <dbReference type="ARBA" id="ARBA00008640"/>
    </source>
</evidence>
<dbReference type="InterPro" id="IPR051076">
    <property type="entry name" value="Golgi_membrane_TVP38/TMEM64"/>
</dbReference>
<evidence type="ECO:0000256" key="10">
    <source>
        <dbReference type="SAM" id="Phobius"/>
    </source>
</evidence>
<sequence length="147" mass="16127">RFGWLIPVGILFVMSFPPLFGHEFVGLLVGVTWGLAEGFGIVVLGTLLGEIANFITFKFFCGARAQKYEQKKITYACLSKIIREGGTQSFKVAVAARFSIIPPHITTTLFSSSGMNFFIFLAAAIISLPKQFSTVFLGFLFGQEEKG</sequence>
<name>A0A9P5PU76_9AGAR</name>
<dbReference type="GO" id="GO:0000139">
    <property type="term" value="C:Golgi membrane"/>
    <property type="evidence" value="ECO:0007669"/>
    <property type="project" value="UniProtKB-SubCell"/>
</dbReference>
<keyword evidence="6 10" id="KW-0812">Transmembrane</keyword>
<dbReference type="AlphaFoldDB" id="A0A9P5PU76"/>
<feature type="domain" description="VTT" evidence="11">
    <location>
        <begin position="22"/>
        <end position="138"/>
    </location>
</feature>
<evidence type="ECO:0000313" key="12">
    <source>
        <dbReference type="EMBL" id="KAF9069491.1"/>
    </source>
</evidence>
<dbReference type="EMBL" id="JADNRY010000050">
    <property type="protein sequence ID" value="KAF9069491.1"/>
    <property type="molecule type" value="Genomic_DNA"/>
</dbReference>
<comment type="caution">
    <text evidence="12">The sequence shown here is derived from an EMBL/GenBank/DDBJ whole genome shotgun (WGS) entry which is preliminary data.</text>
</comment>
<comment type="function">
    <text evidence="1">Golgi membrane protein involved in vesicular trafficking and spindle migration.</text>
</comment>
<keyword evidence="13" id="KW-1185">Reference proteome</keyword>
<evidence type="ECO:0000256" key="2">
    <source>
        <dbReference type="ARBA" id="ARBA00004653"/>
    </source>
</evidence>
<dbReference type="InterPro" id="IPR032816">
    <property type="entry name" value="VTT_dom"/>
</dbReference>
<organism evidence="12 13">
    <name type="scientific">Rhodocollybia butyracea</name>
    <dbReference type="NCBI Taxonomy" id="206335"/>
    <lineage>
        <taxon>Eukaryota</taxon>
        <taxon>Fungi</taxon>
        <taxon>Dikarya</taxon>
        <taxon>Basidiomycota</taxon>
        <taxon>Agaricomycotina</taxon>
        <taxon>Agaricomycetes</taxon>
        <taxon>Agaricomycetidae</taxon>
        <taxon>Agaricales</taxon>
        <taxon>Marasmiineae</taxon>
        <taxon>Omphalotaceae</taxon>
        <taxon>Rhodocollybia</taxon>
    </lineage>
</organism>